<comment type="caution">
    <text evidence="3">The sequence shown here is derived from an EMBL/GenBank/DDBJ whole genome shotgun (WGS) entry which is preliminary data.</text>
</comment>
<reference evidence="3 4" key="1">
    <citation type="submission" date="2022-04" db="EMBL/GenBank/DDBJ databases">
        <title>Positive selection, recombination, and allopatry shape intraspecific diversity of widespread and dominant cyanobacteria.</title>
        <authorList>
            <person name="Wei J."/>
            <person name="Shu W."/>
            <person name="Hu C."/>
        </authorList>
    </citation>
    <scope>NUCLEOTIDE SEQUENCE [LARGE SCALE GENOMIC DNA]</scope>
    <source>
        <strain evidence="3 4">GB2-A4</strain>
    </source>
</reference>
<keyword evidence="1 3" id="KW-0378">Hydrolase</keyword>
<dbReference type="Gene3D" id="3.40.50.1820">
    <property type="entry name" value="alpha/beta hydrolase"/>
    <property type="match status" value="1"/>
</dbReference>
<proteinExistence type="predicted"/>
<dbReference type="InterPro" id="IPR000639">
    <property type="entry name" value="Epox_hydrolase-like"/>
</dbReference>
<dbReference type="Pfam" id="PF00561">
    <property type="entry name" value="Abhydrolase_1"/>
    <property type="match status" value="1"/>
</dbReference>
<gene>
    <name evidence="3" type="ORF">NC998_27920</name>
</gene>
<dbReference type="EMBL" id="JAMPKM010000051">
    <property type="protein sequence ID" value="MEP0820914.1"/>
    <property type="molecule type" value="Genomic_DNA"/>
</dbReference>
<feature type="domain" description="AB hydrolase-1" evidence="2">
    <location>
        <begin position="25"/>
        <end position="268"/>
    </location>
</feature>
<evidence type="ECO:0000313" key="4">
    <source>
        <dbReference type="Proteomes" id="UP001464891"/>
    </source>
</evidence>
<evidence type="ECO:0000313" key="3">
    <source>
        <dbReference type="EMBL" id="MEP0820914.1"/>
    </source>
</evidence>
<evidence type="ECO:0000259" key="2">
    <source>
        <dbReference type="Pfam" id="PF00561"/>
    </source>
</evidence>
<dbReference type="RefSeq" id="WP_190441968.1">
    <property type="nucleotide sequence ID" value="NZ_JAMPKM010000051.1"/>
</dbReference>
<accession>A0ABV0JGJ7</accession>
<protein>
    <submittedName>
        <fullName evidence="3">Alpha/beta hydrolase</fullName>
    </submittedName>
</protein>
<dbReference type="PRINTS" id="PR00111">
    <property type="entry name" value="ABHYDROLASE"/>
</dbReference>
<dbReference type="PANTHER" id="PTHR42977:SF3">
    <property type="entry name" value="AB HYDROLASE-1 DOMAIN-CONTAINING PROTEIN"/>
    <property type="match status" value="1"/>
</dbReference>
<dbReference type="InterPro" id="IPR029058">
    <property type="entry name" value="AB_hydrolase_fold"/>
</dbReference>
<dbReference type="PANTHER" id="PTHR42977">
    <property type="entry name" value="HYDROLASE-RELATED"/>
    <property type="match status" value="1"/>
</dbReference>
<name>A0ABV0JGJ7_9CYAN</name>
<organism evidence="3 4">
    <name type="scientific">Trichocoleus desertorum GB2-A4</name>
    <dbReference type="NCBI Taxonomy" id="2933944"/>
    <lineage>
        <taxon>Bacteria</taxon>
        <taxon>Bacillati</taxon>
        <taxon>Cyanobacteriota</taxon>
        <taxon>Cyanophyceae</taxon>
        <taxon>Leptolyngbyales</taxon>
        <taxon>Trichocoleusaceae</taxon>
        <taxon>Trichocoleus</taxon>
    </lineage>
</organism>
<dbReference type="InterPro" id="IPR000073">
    <property type="entry name" value="AB_hydrolase_1"/>
</dbReference>
<dbReference type="InterPro" id="IPR051340">
    <property type="entry name" value="Haloalkane_dehalogenase"/>
</dbReference>
<dbReference type="PRINTS" id="PR00412">
    <property type="entry name" value="EPOXHYDRLASE"/>
</dbReference>
<keyword evidence="4" id="KW-1185">Reference proteome</keyword>
<evidence type="ECO:0000256" key="1">
    <source>
        <dbReference type="ARBA" id="ARBA00022801"/>
    </source>
</evidence>
<dbReference type="SUPFAM" id="SSF53474">
    <property type="entry name" value="alpha/beta-Hydrolases"/>
    <property type="match status" value="1"/>
</dbReference>
<sequence length="289" mass="33527">MTTFRTVSIDGLDIFYREAGSRENPTILLLHGFPTSSHMFRDLISALADQFHLVAPDYPGYGNSSMPTVNEFNYTFDHLAETVDKLITAIDLKKYSFYVMDYGAPIGYRIAAKYPDRVQALIIQNGNAYEEGLGEFWEPIKAYWQDRSPENADKLKYLVTLETTKWQYTNGVRNPEAISPDNWNMDQRFLDRPGNDEIQLALFYSYGTNPPLYPQWQEYFRKYQPPTLIVWGKNDYIFPGDGAYPYQRDLEDVEFHLLDTGHFVLEEEGEAIANHIRRFLTSRLQPIPA</sequence>
<dbReference type="Proteomes" id="UP001464891">
    <property type="component" value="Unassembled WGS sequence"/>
</dbReference>
<dbReference type="GO" id="GO:0016787">
    <property type="term" value="F:hydrolase activity"/>
    <property type="evidence" value="ECO:0007669"/>
    <property type="project" value="UniProtKB-KW"/>
</dbReference>